<feature type="chain" id="PRO_5042142764" description="peptidylprolyl isomerase" evidence="6">
    <location>
        <begin position="19"/>
        <end position="197"/>
    </location>
</feature>
<gene>
    <name evidence="8" type="ORF">CTEN210_01462</name>
</gene>
<dbReference type="EMBL" id="BLLK01000020">
    <property type="protein sequence ID" value="GFH44988.1"/>
    <property type="molecule type" value="Genomic_DNA"/>
</dbReference>
<sequence length="197" mass="20581">MRSSSIICLLASLAATEAFTVSTPSRTTTALNAVSRDNFLKQVAGVAGAAAFSGIANPLAAFAEGEEVKLPSGTSYVAVKNGDGPAPKVGELAGIRFKAKVVQTGNKIDDIFDTPEPYYTRVGSGGLLKGVEEVLPSMRVGDRFIITVPNNMAFGPKGRPASAGKPRIPGDAIIEFEVEMVSLPGREQELIDLIGDD</sequence>
<evidence type="ECO:0000256" key="6">
    <source>
        <dbReference type="SAM" id="SignalP"/>
    </source>
</evidence>
<name>A0AAD3GZX0_9STRA</name>
<reference evidence="8 9" key="1">
    <citation type="journal article" date="2021" name="Sci. Rep.">
        <title>The genome of the diatom Chaetoceros tenuissimus carries an ancient integrated fragment of an extant virus.</title>
        <authorList>
            <person name="Hongo Y."/>
            <person name="Kimura K."/>
            <person name="Takaki Y."/>
            <person name="Yoshida Y."/>
            <person name="Baba S."/>
            <person name="Kobayashi G."/>
            <person name="Nagasaki K."/>
            <person name="Hano T."/>
            <person name="Tomaru Y."/>
        </authorList>
    </citation>
    <scope>NUCLEOTIDE SEQUENCE [LARGE SCALE GENOMIC DNA]</scope>
    <source>
        <strain evidence="8 9">NIES-3715</strain>
    </source>
</reference>
<evidence type="ECO:0000256" key="1">
    <source>
        <dbReference type="ARBA" id="ARBA00000971"/>
    </source>
</evidence>
<evidence type="ECO:0000256" key="3">
    <source>
        <dbReference type="ARBA" id="ARBA00023110"/>
    </source>
</evidence>
<comment type="catalytic activity">
    <reaction evidence="1 5">
        <text>[protein]-peptidylproline (omega=180) = [protein]-peptidylproline (omega=0)</text>
        <dbReference type="Rhea" id="RHEA:16237"/>
        <dbReference type="Rhea" id="RHEA-COMP:10747"/>
        <dbReference type="Rhea" id="RHEA-COMP:10748"/>
        <dbReference type="ChEBI" id="CHEBI:83833"/>
        <dbReference type="ChEBI" id="CHEBI:83834"/>
        <dbReference type="EC" id="5.2.1.8"/>
    </reaction>
</comment>
<keyword evidence="9" id="KW-1185">Reference proteome</keyword>
<accession>A0AAD3GZX0</accession>
<dbReference type="GO" id="GO:0003755">
    <property type="term" value="F:peptidyl-prolyl cis-trans isomerase activity"/>
    <property type="evidence" value="ECO:0007669"/>
    <property type="project" value="UniProtKB-KW"/>
</dbReference>
<dbReference type="Gene3D" id="3.10.50.40">
    <property type="match status" value="1"/>
</dbReference>
<keyword evidence="4 5" id="KW-0413">Isomerase</keyword>
<evidence type="ECO:0000256" key="2">
    <source>
        <dbReference type="ARBA" id="ARBA00013194"/>
    </source>
</evidence>
<evidence type="ECO:0000313" key="9">
    <source>
        <dbReference type="Proteomes" id="UP001054902"/>
    </source>
</evidence>
<dbReference type="Proteomes" id="UP001054902">
    <property type="component" value="Unassembled WGS sequence"/>
</dbReference>
<evidence type="ECO:0000256" key="4">
    <source>
        <dbReference type="ARBA" id="ARBA00023235"/>
    </source>
</evidence>
<dbReference type="PANTHER" id="PTHR43811">
    <property type="entry name" value="FKBP-TYPE PEPTIDYL-PROLYL CIS-TRANS ISOMERASE FKPA"/>
    <property type="match status" value="1"/>
</dbReference>
<dbReference type="InterPro" id="IPR001179">
    <property type="entry name" value="PPIase_FKBP_dom"/>
</dbReference>
<dbReference type="EC" id="5.2.1.8" evidence="2 5"/>
<protein>
    <recommendedName>
        <fullName evidence="2 5">peptidylprolyl isomerase</fullName>
        <ecNumber evidence="2 5">5.2.1.8</ecNumber>
    </recommendedName>
</protein>
<dbReference type="InterPro" id="IPR046357">
    <property type="entry name" value="PPIase_dom_sf"/>
</dbReference>
<dbReference type="Pfam" id="PF00254">
    <property type="entry name" value="FKBP_C"/>
    <property type="match status" value="1"/>
</dbReference>
<feature type="domain" description="PPIase FKBP-type" evidence="7">
    <location>
        <begin position="90"/>
        <end position="184"/>
    </location>
</feature>
<dbReference type="AlphaFoldDB" id="A0AAD3GZX0"/>
<organism evidence="8 9">
    <name type="scientific">Chaetoceros tenuissimus</name>
    <dbReference type="NCBI Taxonomy" id="426638"/>
    <lineage>
        <taxon>Eukaryota</taxon>
        <taxon>Sar</taxon>
        <taxon>Stramenopiles</taxon>
        <taxon>Ochrophyta</taxon>
        <taxon>Bacillariophyta</taxon>
        <taxon>Coscinodiscophyceae</taxon>
        <taxon>Chaetocerotophycidae</taxon>
        <taxon>Chaetocerotales</taxon>
        <taxon>Chaetocerotaceae</taxon>
        <taxon>Chaetoceros</taxon>
    </lineage>
</organism>
<dbReference type="SUPFAM" id="SSF54534">
    <property type="entry name" value="FKBP-like"/>
    <property type="match status" value="1"/>
</dbReference>
<feature type="signal peptide" evidence="6">
    <location>
        <begin position="1"/>
        <end position="18"/>
    </location>
</feature>
<evidence type="ECO:0000256" key="5">
    <source>
        <dbReference type="PROSITE-ProRule" id="PRU00277"/>
    </source>
</evidence>
<dbReference type="PROSITE" id="PS50059">
    <property type="entry name" value="FKBP_PPIASE"/>
    <property type="match status" value="1"/>
</dbReference>
<dbReference type="PROSITE" id="PS51318">
    <property type="entry name" value="TAT"/>
    <property type="match status" value="1"/>
</dbReference>
<evidence type="ECO:0000313" key="8">
    <source>
        <dbReference type="EMBL" id="GFH44988.1"/>
    </source>
</evidence>
<comment type="caution">
    <text evidence="8">The sequence shown here is derived from an EMBL/GenBank/DDBJ whole genome shotgun (WGS) entry which is preliminary data.</text>
</comment>
<dbReference type="InterPro" id="IPR006311">
    <property type="entry name" value="TAT_signal"/>
</dbReference>
<proteinExistence type="predicted"/>
<evidence type="ECO:0000259" key="7">
    <source>
        <dbReference type="PROSITE" id="PS50059"/>
    </source>
</evidence>
<dbReference type="PANTHER" id="PTHR43811:SF19">
    <property type="entry name" value="39 KDA FK506-BINDING NUCLEAR PROTEIN"/>
    <property type="match status" value="1"/>
</dbReference>
<keyword evidence="3 5" id="KW-0697">Rotamase</keyword>
<keyword evidence="6" id="KW-0732">Signal</keyword>